<dbReference type="AlphaFoldDB" id="A0A0C2H1Q3"/>
<dbReference type="GO" id="GO:0140359">
    <property type="term" value="F:ABC-type transporter activity"/>
    <property type="evidence" value="ECO:0007669"/>
    <property type="project" value="InterPro"/>
</dbReference>
<dbReference type="Proteomes" id="UP000054047">
    <property type="component" value="Unassembled WGS sequence"/>
</dbReference>
<evidence type="ECO:0000256" key="3">
    <source>
        <dbReference type="ARBA" id="ARBA00022741"/>
    </source>
</evidence>
<name>A0A0C2H1Q3_9BILA</name>
<evidence type="ECO:0000256" key="2">
    <source>
        <dbReference type="ARBA" id="ARBA00022692"/>
    </source>
</evidence>
<evidence type="ECO:0000256" key="7">
    <source>
        <dbReference type="SAM" id="MobiDB-lite"/>
    </source>
</evidence>
<dbReference type="InterPro" id="IPR050173">
    <property type="entry name" value="ABC_transporter_C-like"/>
</dbReference>
<dbReference type="PANTHER" id="PTHR24223:SF330">
    <property type="entry name" value="ATP-BINDING CASSETTE SUB-FAMILY C MEMBER 10"/>
    <property type="match status" value="1"/>
</dbReference>
<evidence type="ECO:0000313" key="11">
    <source>
        <dbReference type="Proteomes" id="UP000054047"/>
    </source>
</evidence>
<dbReference type="SUPFAM" id="SSF90123">
    <property type="entry name" value="ABC transporter transmembrane region"/>
    <property type="match status" value="1"/>
</dbReference>
<evidence type="ECO:0000313" key="10">
    <source>
        <dbReference type="EMBL" id="KIH65484.1"/>
    </source>
</evidence>
<dbReference type="InterPro" id="IPR011527">
    <property type="entry name" value="ABC1_TM_dom"/>
</dbReference>
<keyword evidence="6 8" id="KW-0472">Membrane</keyword>
<organism evidence="10 11">
    <name type="scientific">Ancylostoma duodenale</name>
    <dbReference type="NCBI Taxonomy" id="51022"/>
    <lineage>
        <taxon>Eukaryota</taxon>
        <taxon>Metazoa</taxon>
        <taxon>Ecdysozoa</taxon>
        <taxon>Nematoda</taxon>
        <taxon>Chromadorea</taxon>
        <taxon>Rhabditida</taxon>
        <taxon>Rhabditina</taxon>
        <taxon>Rhabditomorpha</taxon>
        <taxon>Strongyloidea</taxon>
        <taxon>Ancylostomatidae</taxon>
        <taxon>Ancylostomatinae</taxon>
        <taxon>Ancylostoma</taxon>
    </lineage>
</organism>
<dbReference type="InterPro" id="IPR036640">
    <property type="entry name" value="ABC1_TM_sf"/>
</dbReference>
<dbReference type="EMBL" id="KN727534">
    <property type="protein sequence ID" value="KIH65484.1"/>
    <property type="molecule type" value="Genomic_DNA"/>
</dbReference>
<keyword evidence="5 8" id="KW-1133">Transmembrane helix</keyword>
<evidence type="ECO:0000256" key="4">
    <source>
        <dbReference type="ARBA" id="ARBA00022840"/>
    </source>
</evidence>
<dbReference type="Pfam" id="PF00664">
    <property type="entry name" value="ABC_membrane"/>
    <property type="match status" value="1"/>
</dbReference>
<sequence length="312" mass="34841">MDEEQMDRSVYFLIVYGCIATANTIFTCIRAFLFAYGGIQAARHLHSRLLHKLLKASASWWDRTPSGRVINRICSDVYTCDDNLPFQLNILLASLFNLLGTLVITIMGLPFMTPVILILLTVYYFIQKYYRLTTVELKRLTSLSLSPFYSHLGDTVNGLVTIRAQRFVERFAKDLRERLTVNIRAQFSSLAASQWLSIRLSLIAVGIVAAISLSAVVQHQLLGVDSDSRTGQAQAGKPAQPTKRPKGGPDLKKVITTGRAARDHWLSCPPEFQYCRPSATRFPAERREISARAATGNRLSLFPDVRSATASV</sequence>
<dbReference type="Gene3D" id="1.20.1560.10">
    <property type="entry name" value="ABC transporter type 1, transmembrane domain"/>
    <property type="match status" value="1"/>
</dbReference>
<evidence type="ECO:0000259" key="9">
    <source>
        <dbReference type="PROSITE" id="PS50929"/>
    </source>
</evidence>
<evidence type="ECO:0000256" key="6">
    <source>
        <dbReference type="ARBA" id="ARBA00023136"/>
    </source>
</evidence>
<evidence type="ECO:0000256" key="5">
    <source>
        <dbReference type="ARBA" id="ARBA00022989"/>
    </source>
</evidence>
<dbReference type="OrthoDB" id="6500128at2759"/>
<evidence type="ECO:0000256" key="1">
    <source>
        <dbReference type="ARBA" id="ARBA00022448"/>
    </source>
</evidence>
<feature type="transmembrane region" description="Helical" evidence="8">
    <location>
        <begin position="196"/>
        <end position="217"/>
    </location>
</feature>
<feature type="domain" description="ABC transmembrane type-1" evidence="9">
    <location>
        <begin position="1"/>
        <end position="211"/>
    </location>
</feature>
<dbReference type="PANTHER" id="PTHR24223">
    <property type="entry name" value="ATP-BINDING CASSETTE SUB-FAMILY C"/>
    <property type="match status" value="1"/>
</dbReference>
<feature type="region of interest" description="Disordered" evidence="7">
    <location>
        <begin position="227"/>
        <end position="251"/>
    </location>
</feature>
<feature type="transmembrane region" description="Helical" evidence="8">
    <location>
        <begin position="98"/>
        <end position="126"/>
    </location>
</feature>
<protein>
    <submittedName>
        <fullName evidence="10">ABC transporter transmembrane region</fullName>
    </submittedName>
</protein>
<gene>
    <name evidence="10" type="ORF">ANCDUO_04193</name>
</gene>
<keyword evidence="4" id="KW-0067">ATP-binding</keyword>
<keyword evidence="3" id="KW-0547">Nucleotide-binding</keyword>
<dbReference type="GO" id="GO:0005524">
    <property type="term" value="F:ATP binding"/>
    <property type="evidence" value="ECO:0007669"/>
    <property type="project" value="UniProtKB-KW"/>
</dbReference>
<evidence type="ECO:0000256" key="8">
    <source>
        <dbReference type="SAM" id="Phobius"/>
    </source>
</evidence>
<reference evidence="10 11" key="1">
    <citation type="submission" date="2013-12" db="EMBL/GenBank/DDBJ databases">
        <title>Draft genome of the parsitic nematode Ancylostoma duodenale.</title>
        <authorList>
            <person name="Mitreva M."/>
        </authorList>
    </citation>
    <scope>NUCLEOTIDE SEQUENCE [LARGE SCALE GENOMIC DNA]</scope>
    <source>
        <strain evidence="10 11">Zhejiang</strain>
    </source>
</reference>
<accession>A0A0C2H1Q3</accession>
<proteinExistence type="predicted"/>
<dbReference type="GO" id="GO:0016020">
    <property type="term" value="C:membrane"/>
    <property type="evidence" value="ECO:0007669"/>
    <property type="project" value="InterPro"/>
</dbReference>
<keyword evidence="11" id="KW-1185">Reference proteome</keyword>
<dbReference type="CDD" id="cd18605">
    <property type="entry name" value="ABC_6TM_MRP7_D2_like"/>
    <property type="match status" value="1"/>
</dbReference>
<keyword evidence="2 8" id="KW-0812">Transmembrane</keyword>
<dbReference type="PROSITE" id="PS50929">
    <property type="entry name" value="ABC_TM1F"/>
    <property type="match status" value="1"/>
</dbReference>
<keyword evidence="1" id="KW-0813">Transport</keyword>
<feature type="transmembrane region" description="Helical" evidence="8">
    <location>
        <begin position="12"/>
        <end position="39"/>
    </location>
</feature>